<organism evidence="2 3">
    <name type="scientific">Ilex paraguariensis</name>
    <name type="common">yerba mate</name>
    <dbReference type="NCBI Taxonomy" id="185542"/>
    <lineage>
        <taxon>Eukaryota</taxon>
        <taxon>Viridiplantae</taxon>
        <taxon>Streptophyta</taxon>
        <taxon>Embryophyta</taxon>
        <taxon>Tracheophyta</taxon>
        <taxon>Spermatophyta</taxon>
        <taxon>Magnoliopsida</taxon>
        <taxon>eudicotyledons</taxon>
        <taxon>Gunneridae</taxon>
        <taxon>Pentapetalae</taxon>
        <taxon>asterids</taxon>
        <taxon>campanulids</taxon>
        <taxon>Aquifoliales</taxon>
        <taxon>Aquifoliaceae</taxon>
        <taxon>Ilex</taxon>
    </lineage>
</organism>
<dbReference type="InterPro" id="IPR014002">
    <property type="entry name" value="Agenet_dom_plant"/>
</dbReference>
<gene>
    <name evidence="2" type="ORF">ILEXP_LOCUS15025</name>
</gene>
<evidence type="ECO:0000259" key="1">
    <source>
        <dbReference type="SMART" id="SM00743"/>
    </source>
</evidence>
<protein>
    <recommendedName>
        <fullName evidence="1">Agenet domain-containing protein</fullName>
    </recommendedName>
</protein>
<dbReference type="InterPro" id="IPR008395">
    <property type="entry name" value="Agenet-like_dom"/>
</dbReference>
<dbReference type="PANTHER" id="PTHR31917">
    <property type="entry name" value="AGENET DOMAIN-CONTAINING PROTEIN-RELATED"/>
    <property type="match status" value="1"/>
</dbReference>
<feature type="domain" description="Agenet" evidence="1">
    <location>
        <begin position="70"/>
        <end position="126"/>
    </location>
</feature>
<dbReference type="AlphaFoldDB" id="A0ABC8RSP4"/>
<dbReference type="PANTHER" id="PTHR31917:SF5">
    <property type="entry name" value="OS02G0204500 PROTEIN"/>
    <property type="match status" value="1"/>
</dbReference>
<evidence type="ECO:0000313" key="3">
    <source>
        <dbReference type="Proteomes" id="UP001642360"/>
    </source>
</evidence>
<reference evidence="2 3" key="1">
    <citation type="submission" date="2024-02" db="EMBL/GenBank/DDBJ databases">
        <authorList>
            <person name="Vignale AGUSTIN F."/>
            <person name="Sosa J E."/>
            <person name="Modenutti C."/>
        </authorList>
    </citation>
    <scope>NUCLEOTIDE SEQUENCE [LARGE SCALE GENOMIC DNA]</scope>
</reference>
<evidence type="ECO:0000313" key="2">
    <source>
        <dbReference type="EMBL" id="CAK9147146.1"/>
    </source>
</evidence>
<feature type="domain" description="Agenet" evidence="1">
    <location>
        <begin position="1"/>
        <end position="68"/>
    </location>
</feature>
<comment type="caution">
    <text evidence="2">The sequence shown here is derived from an EMBL/GenBank/DDBJ whole genome shotgun (WGS) entry which is preliminary data.</text>
</comment>
<accession>A0ABC8RSP4</accession>
<dbReference type="Pfam" id="PF05641">
    <property type="entry name" value="Agenet"/>
    <property type="match status" value="1"/>
</dbReference>
<dbReference type="SMART" id="SM00743">
    <property type="entry name" value="Agenet"/>
    <property type="match status" value="2"/>
</dbReference>
<dbReference type="EMBL" id="CAUOFW020001647">
    <property type="protein sequence ID" value="CAK9147146.1"/>
    <property type="molecule type" value="Genomic_DNA"/>
</dbReference>
<sequence>MRYKKGSKVEVLSKNEVPSGSWRCAEIINGNGHNYTVKYDVLPRFTDENVIVERVSRRSIRPCPPTIISDNWMPGDVIEVFHSSSWKMATVSMVLGRNYYLVRLVGSFQEFKVSKYDLRLRQSWQCDQWIEIGKGSGNDGDGKNNERSSLKYNQCSGSQIEQIYEKMNLHVKDGCVAAQNNFNFCESNFVSSRTLKRGPPYDYCQLDEHRENAHKFRLIEKEGRHHGVPATYPFPSPEKG</sequence>
<dbReference type="Proteomes" id="UP001642360">
    <property type="component" value="Unassembled WGS sequence"/>
</dbReference>
<keyword evidence="3" id="KW-1185">Reference proteome</keyword>
<proteinExistence type="predicted"/>
<name>A0ABC8RSP4_9AQUA</name>